<evidence type="ECO:0000256" key="1">
    <source>
        <dbReference type="SAM" id="MobiDB-lite"/>
    </source>
</evidence>
<organism evidence="2 3">
    <name type="scientific">Mesorhabditis belari</name>
    <dbReference type="NCBI Taxonomy" id="2138241"/>
    <lineage>
        <taxon>Eukaryota</taxon>
        <taxon>Metazoa</taxon>
        <taxon>Ecdysozoa</taxon>
        <taxon>Nematoda</taxon>
        <taxon>Chromadorea</taxon>
        <taxon>Rhabditida</taxon>
        <taxon>Rhabditina</taxon>
        <taxon>Rhabditomorpha</taxon>
        <taxon>Rhabditoidea</taxon>
        <taxon>Rhabditidae</taxon>
        <taxon>Mesorhabditinae</taxon>
        <taxon>Mesorhabditis</taxon>
    </lineage>
</organism>
<dbReference type="WBParaSite" id="MBELARI_LOCUS5687">
    <property type="protein sequence ID" value="MBELARI_LOCUS5687"/>
    <property type="gene ID" value="MBELARI_LOCUS5687"/>
</dbReference>
<dbReference type="Proteomes" id="UP000887575">
    <property type="component" value="Unassembled WGS sequence"/>
</dbReference>
<reference evidence="3" key="1">
    <citation type="submission" date="2024-02" db="UniProtKB">
        <authorList>
            <consortium name="WormBaseParasite"/>
        </authorList>
    </citation>
    <scope>IDENTIFICATION</scope>
</reference>
<name>A0AAF3JA07_9BILA</name>
<evidence type="ECO:0000313" key="2">
    <source>
        <dbReference type="Proteomes" id="UP000887575"/>
    </source>
</evidence>
<evidence type="ECO:0000313" key="3">
    <source>
        <dbReference type="WBParaSite" id="MBELARI_LOCUS5687"/>
    </source>
</evidence>
<sequence length="267" mass="28150">MAEKVHAPSFSGNNIDTVSARQRFGADTGKSKGFGMWGGFAGPVKLNNNVDQGVNKPTNKGFDNFSTDRFRSGFEGTGFGGKATEKSESQSTNAAFGPALIWKNEPEFGTMGNKQEDAVQKEPSKAFDNVSVPSKSMNSFPGSSFGSINAGFGTLPNALKTEHPVARNNGQQFGAPRPGFDIPTNKTSLIGFGSGGNGSTTGFGTANTGGVSGTQSNRHEAQQQKAGSDDGLAGSTKGSHNQKQCHLSYWIWICYFWNVCIESAIPA</sequence>
<accession>A0AAF3JA07</accession>
<dbReference type="AlphaFoldDB" id="A0AAF3JA07"/>
<proteinExistence type="predicted"/>
<protein>
    <submittedName>
        <fullName evidence="3">Uncharacterized protein</fullName>
    </submittedName>
</protein>
<feature type="region of interest" description="Disordered" evidence="1">
    <location>
        <begin position="200"/>
        <end position="240"/>
    </location>
</feature>
<keyword evidence="2" id="KW-1185">Reference proteome</keyword>